<keyword evidence="7" id="KW-0732">Signal</keyword>
<gene>
    <name evidence="8" type="primary">AlNc14C11G1370</name>
    <name evidence="8" type="ORF">ALNC14_015710</name>
</gene>
<evidence type="ECO:0000256" key="4">
    <source>
        <dbReference type="ARBA" id="ARBA00023136"/>
    </source>
</evidence>
<evidence type="ECO:0000256" key="2">
    <source>
        <dbReference type="ARBA" id="ARBA00022692"/>
    </source>
</evidence>
<reference evidence="8" key="1">
    <citation type="journal article" date="2011" name="PLoS Biol.">
        <title>Gene gain and loss during evolution of obligate parasitism in the white rust pathogen of Arabidopsis thaliana.</title>
        <authorList>
            <person name="Kemen E."/>
            <person name="Gardiner A."/>
            <person name="Schultz-Larsen T."/>
            <person name="Kemen A.C."/>
            <person name="Balmuth A.L."/>
            <person name="Robert-Seilaniantz A."/>
            <person name="Bailey K."/>
            <person name="Holub E."/>
            <person name="Studholme D.J."/>
            <person name="Maclean D."/>
            <person name="Jones J.D."/>
        </authorList>
    </citation>
    <scope>NUCLEOTIDE SEQUENCE</scope>
</reference>
<dbReference type="InterPro" id="IPR003689">
    <property type="entry name" value="ZIP"/>
</dbReference>
<feature type="transmembrane region" description="Helical" evidence="6">
    <location>
        <begin position="82"/>
        <end position="104"/>
    </location>
</feature>
<accession>F0W2Z1</accession>
<feature type="compositionally biased region" description="Polar residues" evidence="5">
    <location>
        <begin position="212"/>
        <end position="225"/>
    </location>
</feature>
<dbReference type="EMBL" id="FR824056">
    <property type="protein sequence ID" value="CCA15428.1"/>
    <property type="molecule type" value="Genomic_DNA"/>
</dbReference>
<dbReference type="GO" id="GO:0005385">
    <property type="term" value="F:zinc ion transmembrane transporter activity"/>
    <property type="evidence" value="ECO:0007669"/>
    <property type="project" value="TreeGrafter"/>
</dbReference>
<evidence type="ECO:0000256" key="1">
    <source>
        <dbReference type="ARBA" id="ARBA00004141"/>
    </source>
</evidence>
<keyword evidence="3 6" id="KW-1133">Transmembrane helix</keyword>
<feature type="chain" id="PRO_5043033240" evidence="7">
    <location>
        <begin position="22"/>
        <end position="398"/>
    </location>
</feature>
<feature type="transmembrane region" description="Helical" evidence="6">
    <location>
        <begin position="350"/>
        <end position="369"/>
    </location>
</feature>
<dbReference type="GO" id="GO:0006882">
    <property type="term" value="P:intracellular zinc ion homeostasis"/>
    <property type="evidence" value="ECO:0007669"/>
    <property type="project" value="TreeGrafter"/>
</dbReference>
<dbReference type="PANTHER" id="PTHR16950:SF16">
    <property type="entry name" value="ZINC TRANSPORTER ZIP13"/>
    <property type="match status" value="1"/>
</dbReference>
<name>F0W2Z1_9STRA</name>
<proteinExistence type="predicted"/>
<feature type="compositionally biased region" description="Polar residues" evidence="5">
    <location>
        <begin position="239"/>
        <end position="248"/>
    </location>
</feature>
<dbReference type="Pfam" id="PF02535">
    <property type="entry name" value="Zip"/>
    <property type="match status" value="1"/>
</dbReference>
<feature type="region of interest" description="Disordered" evidence="5">
    <location>
        <begin position="200"/>
        <end position="249"/>
    </location>
</feature>
<evidence type="ECO:0000256" key="6">
    <source>
        <dbReference type="SAM" id="Phobius"/>
    </source>
</evidence>
<sequence>MKGRQFVSGALLLIVFGIKTGSHVVQDKAHRDGSISNLPIKSNPNQDRAIQLESEQSKHHHHHYSERNTELPRYKLSLWMEALTATFIIGSVPIALLIFIPTGIGAGLEQKNTLRAFLGFAAGGLLGDAFLHLMPHSISIHKDHGGSYSTQHGHLSNQKDTHSLSDLSAWLWTIAGIMIFFILDKVVRHKHGAHSHSVIDPVRVDTSHQPDESSGTKSPLSSVTRRASKSKEDMVSEVKNLTQSSQTAPKKRSIAASGYLSLVADFSHNFTDGLAIGATFLRGSGWQTTAAILLHELPHELGDFAILIRSGFEHREAIYLQILTALGAMIGTALGLLIESANADSAWISPFIAGGFIYIACSSILPELLEDCSVWQSTKEVLTFIAGLILMIGITFLE</sequence>
<evidence type="ECO:0000256" key="7">
    <source>
        <dbReference type="SAM" id="SignalP"/>
    </source>
</evidence>
<feature type="signal peptide" evidence="7">
    <location>
        <begin position="1"/>
        <end position="21"/>
    </location>
</feature>
<evidence type="ECO:0000256" key="3">
    <source>
        <dbReference type="ARBA" id="ARBA00022989"/>
    </source>
</evidence>
<dbReference type="PANTHER" id="PTHR16950">
    <property type="entry name" value="ZINC TRANSPORTER SLC39A7 HISTIDINE-RICH MEMBRANE PROTEIN KE4"/>
    <property type="match status" value="1"/>
</dbReference>
<feature type="compositionally biased region" description="Basic and acidic residues" evidence="5">
    <location>
        <begin position="202"/>
        <end position="211"/>
    </location>
</feature>
<keyword evidence="4 6" id="KW-0472">Membrane</keyword>
<keyword evidence="2 6" id="KW-0812">Transmembrane</keyword>
<dbReference type="AlphaFoldDB" id="F0W2Z1"/>
<evidence type="ECO:0000313" key="8">
    <source>
        <dbReference type="EMBL" id="CCA15428.1"/>
    </source>
</evidence>
<dbReference type="HOGENOM" id="CLU_015114_0_1_1"/>
<reference evidence="8" key="2">
    <citation type="submission" date="2011-02" db="EMBL/GenBank/DDBJ databases">
        <authorList>
            <person name="MacLean D."/>
        </authorList>
    </citation>
    <scope>NUCLEOTIDE SEQUENCE</scope>
</reference>
<feature type="transmembrane region" description="Helical" evidence="6">
    <location>
        <begin position="169"/>
        <end position="187"/>
    </location>
</feature>
<evidence type="ECO:0000256" key="5">
    <source>
        <dbReference type="SAM" id="MobiDB-lite"/>
    </source>
</evidence>
<feature type="transmembrane region" description="Helical" evidence="6">
    <location>
        <begin position="116"/>
        <end position="134"/>
    </location>
</feature>
<feature type="transmembrane region" description="Helical" evidence="6">
    <location>
        <begin position="317"/>
        <end position="338"/>
    </location>
</feature>
<dbReference type="GO" id="GO:0016020">
    <property type="term" value="C:membrane"/>
    <property type="evidence" value="ECO:0007669"/>
    <property type="project" value="UniProtKB-SubCell"/>
</dbReference>
<organism evidence="8">
    <name type="scientific">Albugo laibachii Nc14</name>
    <dbReference type="NCBI Taxonomy" id="890382"/>
    <lineage>
        <taxon>Eukaryota</taxon>
        <taxon>Sar</taxon>
        <taxon>Stramenopiles</taxon>
        <taxon>Oomycota</taxon>
        <taxon>Peronosporomycetes</taxon>
        <taxon>Albuginales</taxon>
        <taxon>Albuginaceae</taxon>
        <taxon>Albugo</taxon>
    </lineage>
</organism>
<comment type="subcellular location">
    <subcellularLocation>
        <location evidence="1">Membrane</location>
        <topology evidence="1">Multi-pass membrane protein</topology>
    </subcellularLocation>
</comment>
<protein>
    <submittedName>
        <fullName evidence="8">Zinc (Zn2 )Iron (Fe2 ) Permease (ZIP) Family putati</fullName>
    </submittedName>
</protein>
<feature type="transmembrane region" description="Helical" evidence="6">
    <location>
        <begin position="381"/>
        <end position="397"/>
    </location>
</feature>